<dbReference type="EMBL" id="JAQQBS010001422">
    <property type="protein sequence ID" value="KAK0166153.1"/>
    <property type="molecule type" value="Genomic_DNA"/>
</dbReference>
<protein>
    <submittedName>
        <fullName evidence="1">Uncharacterized protein</fullName>
    </submittedName>
</protein>
<comment type="caution">
    <text evidence="1">The sequence shown here is derived from an EMBL/GenBank/DDBJ whole genome shotgun (WGS) entry which is preliminary data.</text>
</comment>
<dbReference type="Proteomes" id="UP001168990">
    <property type="component" value="Unassembled WGS sequence"/>
</dbReference>
<gene>
    <name evidence="1" type="ORF">PV328_004600</name>
</gene>
<keyword evidence="2" id="KW-1185">Reference proteome</keyword>
<accession>A0AA39FAY8</accession>
<proteinExistence type="predicted"/>
<organism evidence="1 2">
    <name type="scientific">Microctonus aethiopoides</name>
    <dbReference type="NCBI Taxonomy" id="144406"/>
    <lineage>
        <taxon>Eukaryota</taxon>
        <taxon>Metazoa</taxon>
        <taxon>Ecdysozoa</taxon>
        <taxon>Arthropoda</taxon>
        <taxon>Hexapoda</taxon>
        <taxon>Insecta</taxon>
        <taxon>Pterygota</taxon>
        <taxon>Neoptera</taxon>
        <taxon>Endopterygota</taxon>
        <taxon>Hymenoptera</taxon>
        <taxon>Apocrita</taxon>
        <taxon>Ichneumonoidea</taxon>
        <taxon>Braconidae</taxon>
        <taxon>Euphorinae</taxon>
        <taxon>Microctonus</taxon>
    </lineage>
</organism>
<evidence type="ECO:0000313" key="2">
    <source>
        <dbReference type="Proteomes" id="UP001168990"/>
    </source>
</evidence>
<evidence type="ECO:0000313" key="1">
    <source>
        <dbReference type="EMBL" id="KAK0166153.1"/>
    </source>
</evidence>
<name>A0AA39FAY8_9HYME</name>
<reference evidence="1" key="1">
    <citation type="journal article" date="2023" name="bioRxiv">
        <title>Scaffold-level genome assemblies of two parasitoid biocontrol wasps reveal the parthenogenesis mechanism and an associated novel virus.</title>
        <authorList>
            <person name="Inwood S."/>
            <person name="Skelly J."/>
            <person name="Guhlin J."/>
            <person name="Harrop T."/>
            <person name="Goldson S."/>
            <person name="Dearden P."/>
        </authorList>
    </citation>
    <scope>NUCLEOTIDE SEQUENCE</scope>
    <source>
        <strain evidence="1">Irish</strain>
        <tissue evidence="1">Whole body</tissue>
    </source>
</reference>
<dbReference type="AlphaFoldDB" id="A0AA39FAY8"/>
<sequence length="111" mass="12391">MATPRPHYPMLIPCESAVIASGSYEGLTNINSVLRIQQRLRRRKSVSSCSLHFLIDIKQPFVIGRVRRVCVAGCLMAERRAVSTRTAVSNIPSIGDSSDRVRDNKYLESDT</sequence>
<reference evidence="1" key="2">
    <citation type="submission" date="2023-03" db="EMBL/GenBank/DDBJ databases">
        <authorList>
            <person name="Inwood S.N."/>
            <person name="Skelly J.G."/>
            <person name="Guhlin J."/>
            <person name="Harrop T.W.R."/>
            <person name="Goldson S.G."/>
            <person name="Dearden P.K."/>
        </authorList>
    </citation>
    <scope>NUCLEOTIDE SEQUENCE</scope>
    <source>
        <strain evidence="1">Irish</strain>
        <tissue evidence="1">Whole body</tissue>
    </source>
</reference>